<name>A0ACB0KG04_TRIPR</name>
<gene>
    <name evidence="1" type="ORF">MILVUS5_LOCUS23019</name>
</gene>
<protein>
    <submittedName>
        <fullName evidence="1">Uncharacterized protein</fullName>
    </submittedName>
</protein>
<sequence>MALEEIHCWSLGEIIGSFIDLFLAYVLLCGATIAFFASNLFRFFGLLLLCPCKGICGYRNRKFCFHKVLFEWPLKKICSIQVMAAQRFPFDLVWVKKGHSLDNTNDNKNVVDVNEKICYNNDGIVELEDESSCSGPRLLSLIDRESVCDAKGKRIVSLKRRSGFRRKKRGSYDCGKNDSVIRCDNFQSDVAFTSCLPCDGSSSITKDRSSQRLNPASAKEVSVHYNEDDRTCHDMDEKTCHSYEFNASMVDSPRQEIYSSFLEHYTSTAQANVQIVGNEDKRIKMLENALEEEKAAYASLYLELEKERAAAASAADEAMAMISRLQEEKASMEMEMRQYERIIEERVAYDEEEMDIMQEILIRREKENFFLEKELESYRQMGLTESYESNSKSAEVRLNEWKLKSPLSFETYDEPPRTESAVSNVKKEQEKNNEHKGQVCYDTESDVLDVHVIDDNTKHTEKEIENLSSSSYSTLSDKPTNTLLDFGSCPCTSNTENDNNIKDSKCKSLPFDSESDSLFSVHNEKVRIDNEIEILGERLRTVQHEKEKLTLFAEKGENEKGQLKLLEEIANRLQQIKCLRNPSRGASLPPSWPKVSDRKRRCQSVSWETCESC</sequence>
<proteinExistence type="predicted"/>
<keyword evidence="2" id="KW-1185">Reference proteome</keyword>
<dbReference type="Proteomes" id="UP001177021">
    <property type="component" value="Unassembled WGS sequence"/>
</dbReference>
<evidence type="ECO:0000313" key="2">
    <source>
        <dbReference type="Proteomes" id="UP001177021"/>
    </source>
</evidence>
<accession>A0ACB0KG04</accession>
<dbReference type="EMBL" id="CASHSV030000206">
    <property type="protein sequence ID" value="CAJ2656224.1"/>
    <property type="molecule type" value="Genomic_DNA"/>
</dbReference>
<evidence type="ECO:0000313" key="1">
    <source>
        <dbReference type="EMBL" id="CAJ2656224.1"/>
    </source>
</evidence>
<organism evidence="1 2">
    <name type="scientific">Trifolium pratense</name>
    <name type="common">Red clover</name>
    <dbReference type="NCBI Taxonomy" id="57577"/>
    <lineage>
        <taxon>Eukaryota</taxon>
        <taxon>Viridiplantae</taxon>
        <taxon>Streptophyta</taxon>
        <taxon>Embryophyta</taxon>
        <taxon>Tracheophyta</taxon>
        <taxon>Spermatophyta</taxon>
        <taxon>Magnoliopsida</taxon>
        <taxon>eudicotyledons</taxon>
        <taxon>Gunneridae</taxon>
        <taxon>Pentapetalae</taxon>
        <taxon>rosids</taxon>
        <taxon>fabids</taxon>
        <taxon>Fabales</taxon>
        <taxon>Fabaceae</taxon>
        <taxon>Papilionoideae</taxon>
        <taxon>50 kb inversion clade</taxon>
        <taxon>NPAAA clade</taxon>
        <taxon>Hologalegina</taxon>
        <taxon>IRL clade</taxon>
        <taxon>Trifolieae</taxon>
        <taxon>Trifolium</taxon>
    </lineage>
</organism>
<comment type="caution">
    <text evidence="1">The sequence shown here is derived from an EMBL/GenBank/DDBJ whole genome shotgun (WGS) entry which is preliminary data.</text>
</comment>
<reference evidence="1" key="1">
    <citation type="submission" date="2023-10" db="EMBL/GenBank/DDBJ databases">
        <authorList>
            <person name="Rodriguez Cubillos JULIANA M."/>
            <person name="De Vega J."/>
        </authorList>
    </citation>
    <scope>NUCLEOTIDE SEQUENCE</scope>
</reference>